<comment type="pathway">
    <text evidence="5">Cofactor biosynthesis; tetrahydrofolate biosynthesis; 2-amino-4-hydroxy-6-hydroxymethyl-7,8-dihydropteridine diphosphate from 7,8-dihydroneopterin triphosphate: step 4/4.</text>
</comment>
<dbReference type="Gene3D" id="3.30.70.560">
    <property type="entry name" value="7,8-Dihydro-6-hydroxymethylpterin-pyrophosphokinase HPPK"/>
    <property type="match status" value="1"/>
</dbReference>
<dbReference type="SUPFAM" id="SSF55620">
    <property type="entry name" value="Tetrahydrobiopterin biosynthesis enzymes-like"/>
    <property type="match status" value="2"/>
</dbReference>
<dbReference type="PROSITE" id="PS00793">
    <property type="entry name" value="DHPS_2"/>
    <property type="match status" value="1"/>
</dbReference>
<keyword evidence="12 16" id="KW-0067">ATP-binding</keyword>
<comment type="catalytic activity">
    <reaction evidence="1">
        <text>(7,8-dihydropterin-6-yl)methyl diphosphate + 4-aminobenzoate = 7,8-dihydropteroate + diphosphate</text>
        <dbReference type="Rhea" id="RHEA:19949"/>
        <dbReference type="ChEBI" id="CHEBI:17836"/>
        <dbReference type="ChEBI" id="CHEBI:17839"/>
        <dbReference type="ChEBI" id="CHEBI:33019"/>
        <dbReference type="ChEBI" id="CHEBI:72950"/>
        <dbReference type="EC" id="2.5.1.15"/>
    </reaction>
</comment>
<name>A0ABP0ZTH6_9ASCO</name>
<keyword evidence="10 16" id="KW-0547">Nucleotide-binding</keyword>
<feature type="domain" description="Pterin-binding" evidence="17">
    <location>
        <begin position="475"/>
        <end position="790"/>
    </location>
</feature>
<dbReference type="InterPro" id="IPR016261">
    <property type="entry name" value="Folic_acid_synth"/>
</dbReference>
<evidence type="ECO:0000256" key="8">
    <source>
        <dbReference type="ARBA" id="ARBA00022679"/>
    </source>
</evidence>
<accession>A0ABP0ZTH6</accession>
<evidence type="ECO:0000256" key="2">
    <source>
        <dbReference type="ARBA" id="ARBA00000198"/>
    </source>
</evidence>
<keyword evidence="13 16" id="KW-0460">Magnesium</keyword>
<dbReference type="EMBL" id="OZ022411">
    <property type="protein sequence ID" value="CAK9441796.1"/>
    <property type="molecule type" value="Genomic_DNA"/>
</dbReference>
<sequence>MAIDKIFVKDISAIAITGKDAWNRPSPQPINVSVSLNTDFHEASVTDNLKYSINYAVLTRKISDYLRSHEHKNFKSLGNIAEAVSAIALDEKNGGGETAEVVVNSPKSEIRAESVEYRLVRSKSSNEAQSSSDVYKINKLRLLAIIGVFTFERLQKQIVDLDLAFKIAKDDPSLDFHTITADIVNFVETSNFKTVEALVFKIGQLAFQKYGKFGIESLDVTVAKPNAFSHVEGVGVSSTMKASNFANLPPIVVGSGDEADSSQKQFNMPVESDGVENYNGPHTAFIAVGSNTGDQVANISKALDLLKRYNIEVESTSSLYVSKPMYHLEQPDFINGVVKVKFSDHSPAQLLKFLKEIEYVHMSREKEFDNGPRSIDLDIVVYDNVVINTEDLTIPHKSVLERTFVLQPLCELVPPDQTHPISAETFHSHLEQLLGNSPDQSVQEDSKLLQIVPVAKRDPKSNILKFDQIDFQSPTLVMGILNMTPDSFSDGGKFLGQKLEQLVEEAAQMARNGAQIIDIGGVSTRPGSVEPSEEEELERVLPLVKAIRASGDAELAQCLISVDTYRATVAEQCLEAGADIINDISMGLYDERIFDVVAKYGCPYIMNHTRGTSQTMSKLTKYEANENDDIVEFVVDPTNVDKKDVSPTTPHLNNMLNGVSRELSVQILKSFKHGVRKWQIILDPGVGFAKNMEQNIAIVRNASIFKQYSIQVNQRVKDSPDLADSKYLSFNGMSVLVGTSRKRFLGTITGKTENATDRMMATAATVTSCIEQHVDIVRVHDVPQMKDVVLTSDAIYKNLY</sequence>
<reference evidence="18 19" key="1">
    <citation type="submission" date="2024-03" db="EMBL/GenBank/DDBJ databases">
        <authorList>
            <person name="Brejova B."/>
        </authorList>
    </citation>
    <scope>NUCLEOTIDE SEQUENCE [LARGE SCALE GENOMIC DNA]</scope>
    <source>
        <strain evidence="18 19">CBS 14171</strain>
    </source>
</reference>
<evidence type="ECO:0000256" key="1">
    <source>
        <dbReference type="ARBA" id="ARBA00000012"/>
    </source>
</evidence>
<dbReference type="InterPro" id="IPR000489">
    <property type="entry name" value="Pterin-binding_dom"/>
</dbReference>
<keyword evidence="19" id="KW-1185">Reference proteome</keyword>
<dbReference type="Pfam" id="PF00809">
    <property type="entry name" value="Pterin_bind"/>
    <property type="match status" value="1"/>
</dbReference>
<keyword evidence="16" id="KW-0456">Lyase</keyword>
<dbReference type="PROSITE" id="PS50972">
    <property type="entry name" value="PTERIN_BINDING"/>
    <property type="match status" value="1"/>
</dbReference>
<dbReference type="Gene3D" id="3.20.20.20">
    <property type="entry name" value="Dihydropteroate synthase-like"/>
    <property type="match status" value="1"/>
</dbReference>
<keyword evidence="15" id="KW-0511">Multifunctional enzyme</keyword>
<dbReference type="PROSITE" id="PS00792">
    <property type="entry name" value="DHPS_1"/>
    <property type="match status" value="1"/>
</dbReference>
<dbReference type="PROSITE" id="PS00794">
    <property type="entry name" value="HPPK"/>
    <property type="match status" value="1"/>
</dbReference>
<comment type="similarity">
    <text evidence="6 16">In the N-terminal section; belongs to the DHNA family.</text>
</comment>
<keyword evidence="14 16" id="KW-0289">Folate biosynthesis</keyword>
<dbReference type="RefSeq" id="XP_066832602.1">
    <property type="nucleotide sequence ID" value="XM_066976021.1"/>
</dbReference>
<dbReference type="GeneID" id="92210860"/>
<dbReference type="Gene3D" id="3.30.1130.10">
    <property type="match status" value="2"/>
</dbReference>
<keyword evidence="11 16" id="KW-0418">Kinase</keyword>
<evidence type="ECO:0000256" key="6">
    <source>
        <dbReference type="ARBA" id="ARBA00009640"/>
    </source>
</evidence>
<dbReference type="SMART" id="SM00905">
    <property type="entry name" value="FolB"/>
    <property type="match status" value="2"/>
</dbReference>
<dbReference type="InterPro" id="IPR045031">
    <property type="entry name" value="DHP_synth-like"/>
</dbReference>
<dbReference type="NCBIfam" id="TIGR01498">
    <property type="entry name" value="folK"/>
    <property type="match status" value="1"/>
</dbReference>
<dbReference type="InterPro" id="IPR006390">
    <property type="entry name" value="DHP_synth_dom"/>
</dbReference>
<dbReference type="Proteomes" id="UP001497383">
    <property type="component" value="Chromosome 7"/>
</dbReference>
<evidence type="ECO:0000256" key="7">
    <source>
        <dbReference type="ARBA" id="ARBA00009951"/>
    </source>
</evidence>
<evidence type="ECO:0000256" key="15">
    <source>
        <dbReference type="ARBA" id="ARBA00023268"/>
    </source>
</evidence>
<evidence type="ECO:0000256" key="16">
    <source>
        <dbReference type="PIRNR" id="PIRNR000741"/>
    </source>
</evidence>
<dbReference type="PANTHER" id="PTHR20941:SF1">
    <property type="entry name" value="FOLIC ACID SYNTHESIS PROTEIN FOL1"/>
    <property type="match status" value="1"/>
</dbReference>
<dbReference type="InterPro" id="IPR000550">
    <property type="entry name" value="Hppk"/>
</dbReference>
<evidence type="ECO:0000256" key="9">
    <source>
        <dbReference type="ARBA" id="ARBA00022723"/>
    </source>
</evidence>
<dbReference type="Pfam" id="PF01288">
    <property type="entry name" value="HPPK"/>
    <property type="match status" value="1"/>
</dbReference>
<gene>
    <name evidence="18" type="ORF">LODBEIA_P56640</name>
</gene>
<dbReference type="NCBIfam" id="TIGR01496">
    <property type="entry name" value="DHPS"/>
    <property type="match status" value="1"/>
</dbReference>
<evidence type="ECO:0000256" key="11">
    <source>
        <dbReference type="ARBA" id="ARBA00022777"/>
    </source>
</evidence>
<dbReference type="InterPro" id="IPR043133">
    <property type="entry name" value="GTP-CH-I_C/QueF"/>
</dbReference>
<proteinExistence type="inferred from homology"/>
<comment type="catalytic activity">
    <reaction evidence="2">
        <text>6-hydroxymethyl-7,8-dihydropterin + ATP = (7,8-dihydropterin-6-yl)methyl diphosphate + AMP + H(+)</text>
        <dbReference type="Rhea" id="RHEA:11412"/>
        <dbReference type="ChEBI" id="CHEBI:15378"/>
        <dbReference type="ChEBI" id="CHEBI:30616"/>
        <dbReference type="ChEBI" id="CHEBI:44841"/>
        <dbReference type="ChEBI" id="CHEBI:72950"/>
        <dbReference type="ChEBI" id="CHEBI:456215"/>
        <dbReference type="EC" id="2.7.6.3"/>
    </reaction>
</comment>
<dbReference type="NCBIfam" id="TIGR00526">
    <property type="entry name" value="folB_dom"/>
    <property type="match status" value="2"/>
</dbReference>
<dbReference type="InterPro" id="IPR035907">
    <property type="entry name" value="Hppk_sf"/>
</dbReference>
<dbReference type="CDD" id="cd00483">
    <property type="entry name" value="HPPK"/>
    <property type="match status" value="1"/>
</dbReference>
<keyword evidence="9 16" id="KW-0479">Metal-binding</keyword>
<evidence type="ECO:0000256" key="12">
    <source>
        <dbReference type="ARBA" id="ARBA00022840"/>
    </source>
</evidence>
<dbReference type="Pfam" id="PF02152">
    <property type="entry name" value="FolB"/>
    <property type="match status" value="2"/>
</dbReference>
<dbReference type="SUPFAM" id="SSF51717">
    <property type="entry name" value="Dihydropteroate synthetase-like"/>
    <property type="match status" value="1"/>
</dbReference>
<comment type="pathway">
    <text evidence="4">Cofactor biosynthesis; tetrahydrofolate biosynthesis; 7,8-dihydrofolate from 2-amino-4-hydroxy-6-hydroxymethyl-7,8-dihydropteridine diphosphate and 4-aminobenzoate: step 1/2.</text>
</comment>
<dbReference type="PIRSF" id="PIRSF000741">
    <property type="entry name" value="Folic_acid_synth"/>
    <property type="match status" value="1"/>
</dbReference>
<protein>
    <recommendedName>
        <fullName evidence="16">Folic acid synthesis protein fol1</fullName>
    </recommendedName>
</protein>
<comment type="similarity">
    <text evidence="7 16">In the C-terminal section; belongs to the DHPS family.</text>
</comment>
<evidence type="ECO:0000259" key="17">
    <source>
        <dbReference type="PROSITE" id="PS50972"/>
    </source>
</evidence>
<evidence type="ECO:0000256" key="3">
    <source>
        <dbReference type="ARBA" id="ARBA00001946"/>
    </source>
</evidence>
<dbReference type="PANTHER" id="PTHR20941">
    <property type="entry name" value="FOLATE SYNTHESIS PROTEINS"/>
    <property type="match status" value="1"/>
</dbReference>
<evidence type="ECO:0000256" key="14">
    <source>
        <dbReference type="ARBA" id="ARBA00022909"/>
    </source>
</evidence>
<dbReference type="CDD" id="cd00739">
    <property type="entry name" value="DHPS"/>
    <property type="match status" value="1"/>
</dbReference>
<organism evidence="18 19">
    <name type="scientific">Lodderomyces beijingensis</name>
    <dbReference type="NCBI Taxonomy" id="1775926"/>
    <lineage>
        <taxon>Eukaryota</taxon>
        <taxon>Fungi</taxon>
        <taxon>Dikarya</taxon>
        <taxon>Ascomycota</taxon>
        <taxon>Saccharomycotina</taxon>
        <taxon>Pichiomycetes</taxon>
        <taxon>Debaryomycetaceae</taxon>
        <taxon>Candida/Lodderomyces clade</taxon>
        <taxon>Lodderomyces</taxon>
    </lineage>
</organism>
<evidence type="ECO:0000313" key="18">
    <source>
        <dbReference type="EMBL" id="CAK9441796.1"/>
    </source>
</evidence>
<evidence type="ECO:0000256" key="13">
    <source>
        <dbReference type="ARBA" id="ARBA00022842"/>
    </source>
</evidence>
<comment type="cofactor">
    <cofactor evidence="3 16">
        <name>Mg(2+)</name>
        <dbReference type="ChEBI" id="CHEBI:18420"/>
    </cofactor>
</comment>
<dbReference type="InterPro" id="IPR006157">
    <property type="entry name" value="FolB_dom"/>
</dbReference>
<dbReference type="SUPFAM" id="SSF55083">
    <property type="entry name" value="6-hydroxymethyl-7,8-dihydropterin pyrophosphokinase, HPPK"/>
    <property type="match status" value="1"/>
</dbReference>
<evidence type="ECO:0000256" key="5">
    <source>
        <dbReference type="ARBA" id="ARBA00005051"/>
    </source>
</evidence>
<evidence type="ECO:0000313" key="19">
    <source>
        <dbReference type="Proteomes" id="UP001497383"/>
    </source>
</evidence>
<comment type="function">
    <text evidence="16">Catalyzes three sequential steps of tetrahydrofolate biosynthesis.</text>
</comment>
<comment type="similarity">
    <text evidence="16">In the central section; belongs to the HPPK family.</text>
</comment>
<evidence type="ECO:0000256" key="4">
    <source>
        <dbReference type="ARBA" id="ARBA00004763"/>
    </source>
</evidence>
<keyword evidence="8 16" id="KW-0808">Transferase</keyword>
<dbReference type="InterPro" id="IPR011005">
    <property type="entry name" value="Dihydropteroate_synth-like_sf"/>
</dbReference>
<evidence type="ECO:0000256" key="10">
    <source>
        <dbReference type="ARBA" id="ARBA00022741"/>
    </source>
</evidence>